<name>A0A9X0RBA3_VIBME</name>
<feature type="signal peptide" evidence="1">
    <location>
        <begin position="1"/>
        <end position="31"/>
    </location>
</feature>
<proteinExistence type="predicted"/>
<keyword evidence="1" id="KW-0732">Signal</keyword>
<gene>
    <name evidence="2" type="ORF">H8Q88_18190</name>
</gene>
<reference evidence="2" key="1">
    <citation type="submission" date="2020-08" db="EMBL/GenBank/DDBJ databases">
        <title>Genome Sequencing and Pan-Genome Analysis of Migratory bird Vibrio Strains, Inner Mongolia.</title>
        <authorList>
            <person name="Zheng L."/>
        </authorList>
    </citation>
    <scope>NUCLEOTIDE SEQUENCE</scope>
    <source>
        <strain evidence="2">M13F</strain>
    </source>
</reference>
<keyword evidence="3" id="KW-1185">Reference proteome</keyword>
<dbReference type="Proteomes" id="UP000615796">
    <property type="component" value="Unassembled WGS sequence"/>
</dbReference>
<protein>
    <recommendedName>
        <fullName evidence="4">Chromosome segregation ATPase</fullName>
    </recommendedName>
</protein>
<accession>A0A9X0RBA3</accession>
<evidence type="ECO:0000313" key="3">
    <source>
        <dbReference type="Proteomes" id="UP000615796"/>
    </source>
</evidence>
<evidence type="ECO:0000313" key="2">
    <source>
        <dbReference type="EMBL" id="MBC5852837.1"/>
    </source>
</evidence>
<dbReference type="AlphaFoldDB" id="A0A9X0RBA3"/>
<evidence type="ECO:0000256" key="1">
    <source>
        <dbReference type="SAM" id="SignalP"/>
    </source>
</evidence>
<evidence type="ECO:0008006" key="4">
    <source>
        <dbReference type="Google" id="ProtNLM"/>
    </source>
</evidence>
<organism evidence="2 3">
    <name type="scientific">Vibrio metschnikovii</name>
    <dbReference type="NCBI Taxonomy" id="28172"/>
    <lineage>
        <taxon>Bacteria</taxon>
        <taxon>Pseudomonadati</taxon>
        <taxon>Pseudomonadota</taxon>
        <taxon>Gammaproteobacteria</taxon>
        <taxon>Vibrionales</taxon>
        <taxon>Vibrionaceae</taxon>
        <taxon>Vibrio</taxon>
    </lineage>
</organism>
<feature type="chain" id="PRO_5040748183" description="Chromosome segregation ATPase" evidence="1">
    <location>
        <begin position="32"/>
        <end position="352"/>
    </location>
</feature>
<dbReference type="RefSeq" id="WP_187027091.1">
    <property type="nucleotide sequence ID" value="NZ_JACRUP010000019.1"/>
</dbReference>
<dbReference type="EMBL" id="JACRUP010000019">
    <property type="protein sequence ID" value="MBC5852837.1"/>
    <property type="molecule type" value="Genomic_DNA"/>
</dbReference>
<comment type="caution">
    <text evidence="2">The sequence shown here is derived from an EMBL/GenBank/DDBJ whole genome shotgun (WGS) entry which is preliminary data.</text>
</comment>
<sequence length="352" mass="40355">MSMNITILCPRLKFTRFLVGLLCLLSLSCLASGTQNDAATAQDLVKVIFHPQGQRLINTMIQKRDWYGRVCLHDLDRQFHPDYQPPIGRIIFSIDNDGVTEYPSPGDYFQNCHLDIKGAITSQSTEPLQPFVDRQGLLGCALTGCTNNDLSGFYVEDHDDEGDWKYRTIALSFHPESQLLIEKVQGLGPNQHISHHNLGQTLAFTYPQQKGDQINLSGIWRQTFYQKNGIEYRCLLISPNAIKLGPQHQPNCPAQINNYREDISAQFPAMWWRNNPEPYAQLAQLNTSVTWYDAEQGRQIVSWEYLPAGERWDQGILYRLQQQKIRAQDGSETLQLLYASEFTKQHHEIKTK</sequence>